<feature type="compositionally biased region" description="Basic and acidic residues" evidence="1">
    <location>
        <begin position="1365"/>
        <end position="1376"/>
    </location>
</feature>
<dbReference type="InterPro" id="IPR013945">
    <property type="entry name" value="Pkr1"/>
</dbReference>
<evidence type="ECO:0000256" key="2">
    <source>
        <dbReference type="SAM" id="Phobius"/>
    </source>
</evidence>
<dbReference type="EMBL" id="JAAABM010000001">
    <property type="protein sequence ID" value="KAF7681636.1"/>
    <property type="molecule type" value="Genomic_DNA"/>
</dbReference>
<protein>
    <submittedName>
        <fullName evidence="3">Uncharacterized protein</fullName>
    </submittedName>
</protein>
<reference evidence="3" key="2">
    <citation type="submission" date="2020-08" db="EMBL/GenBank/DDBJ databases">
        <title>Draft Genome Sequence of Cumin Blight Pathogen Alternaria burnsii.</title>
        <authorList>
            <person name="Feng Z."/>
        </authorList>
    </citation>
    <scope>NUCLEOTIDE SEQUENCE</scope>
    <source>
        <strain evidence="3">CBS107.38</strain>
    </source>
</reference>
<dbReference type="PANTHER" id="PTHR28251">
    <property type="entry name" value="V-TYPE ATPASE ASSEMBLY FACTOR PKR1"/>
    <property type="match status" value="1"/>
</dbReference>
<dbReference type="InterPro" id="IPR036291">
    <property type="entry name" value="NAD(P)-bd_dom_sf"/>
</dbReference>
<dbReference type="Pfam" id="PF08636">
    <property type="entry name" value="Pkr1"/>
    <property type="match status" value="1"/>
</dbReference>
<dbReference type="Pfam" id="PF00106">
    <property type="entry name" value="adh_short"/>
    <property type="match status" value="1"/>
</dbReference>
<name>A0A8H7EIR5_9PLEO</name>
<organism evidence="3 4">
    <name type="scientific">Alternaria burnsii</name>
    <dbReference type="NCBI Taxonomy" id="1187904"/>
    <lineage>
        <taxon>Eukaryota</taxon>
        <taxon>Fungi</taxon>
        <taxon>Dikarya</taxon>
        <taxon>Ascomycota</taxon>
        <taxon>Pezizomycotina</taxon>
        <taxon>Dothideomycetes</taxon>
        <taxon>Pleosporomycetidae</taxon>
        <taxon>Pleosporales</taxon>
        <taxon>Pleosporineae</taxon>
        <taxon>Pleosporaceae</taxon>
        <taxon>Alternaria</taxon>
        <taxon>Alternaria sect. Alternaria</taxon>
    </lineage>
</organism>
<feature type="compositionally biased region" description="Basic and acidic residues" evidence="1">
    <location>
        <begin position="1246"/>
        <end position="1259"/>
    </location>
</feature>
<keyword evidence="2" id="KW-1133">Transmembrane helix</keyword>
<feature type="region of interest" description="Disordered" evidence="1">
    <location>
        <begin position="140"/>
        <end position="167"/>
    </location>
</feature>
<comment type="caution">
    <text evidence="3">The sequence shown here is derived from an EMBL/GenBank/DDBJ whole genome shotgun (WGS) entry which is preliminary data.</text>
</comment>
<dbReference type="RefSeq" id="XP_038791515.1">
    <property type="nucleotide sequence ID" value="XM_038925659.1"/>
</dbReference>
<feature type="transmembrane region" description="Helical" evidence="2">
    <location>
        <begin position="1198"/>
        <end position="1224"/>
    </location>
</feature>
<dbReference type="InterPro" id="IPR002347">
    <property type="entry name" value="SDR_fam"/>
</dbReference>
<feature type="region of interest" description="Disordered" evidence="1">
    <location>
        <begin position="77"/>
        <end position="106"/>
    </location>
</feature>
<accession>A0A8H7EIR5</accession>
<evidence type="ECO:0000313" key="3">
    <source>
        <dbReference type="EMBL" id="KAF7681636.1"/>
    </source>
</evidence>
<keyword evidence="2" id="KW-0472">Membrane</keyword>
<dbReference type="GeneID" id="62198837"/>
<dbReference type="SUPFAM" id="SSF51735">
    <property type="entry name" value="NAD(P)-binding Rossmann-fold domains"/>
    <property type="match status" value="1"/>
</dbReference>
<dbReference type="Proteomes" id="UP000596902">
    <property type="component" value="Unassembled WGS sequence"/>
</dbReference>
<sequence>MPPILSLAAPGNTYCFGRRVTRLVPYWCFCSPVTHRQKRGTSVFSTCRVQAPWVLLLSHRPTTLNPRHDIAVCRHDEPQRPPRRYSVHTSKDATFSEVDETEGRPTFRPQLSRAVRKALRPPRPAIVLASINGPARDLYVTPSDGTDLSYTAPRRPSRKPKPKTGFSRSTLLLDEPVSLYSILARFLQHHTATPTAKSDFYYAPLEKELLQNQGYTMESVERWASCLVAPRSIEAARVFEQGVEMPPLFLLLLFLRRKHIKAPALDTIMRHLVHVAYSESISWSQLKIITVRLLHHVREHRPESMSWVASFFAAEASRLHDNTTGADPLPPNTLSDLTEFCNKLLKLISLPTPSRPVVTAVHQEKAQFQILQYMANRSPAVAVTRLGFLSVALNQLAHAKTPQEREWAELKGSAWPPWKENRTAMDEDKGYEFGASRASQLLHRMHEAGYSGGLLEDIVQVYAGWDKDSSPTIQTRMVLPLSSFQYRKADGLRALLWAGRIRATRTRREAWACFLSQELSEGRGHSAIYLAMFEKLHYGTAERLTHPEFSSDAGGTPEESPTHLLPGDMKEVLPDPLSTLHHVYISEPVPGYRELFQRMQTTQLKPDNHLLVFLIETCSDFDMGLELLAMAKDRCNGIVGRILDGTHDQDLPYQPILGYFIKAIIVFLCRHGRVEQSLPKEVRFLRPEQHATQLRSNRNYLVEYAYMVLRHYRPLYRPAWAAMIEKLAWHINQNGEIGTTQYKRICDILEQMEQLHLNVDDEIFLQFCVATRYTAQTAQQSFASMEDTRHVLSTSSHRLRTLFNSLIGINADVQSPSNHQTGSNAVPLHIPGPAELHAYVRALTALRDYEGLYSFTTWLTKHHVEVTARAKAQHSGRDILFKILVALRLAIDGGALEPEAAYLSGAPEDIALLIKTQIESVEQWGGWPEREHVDIVPSESSLEKQTGAAGSADILDMSYKTTTQVEPYTKSSWVQSISEIPYEDVSSALSVNTFVPFILCRELLPLMGCSSIERPTKPRGYIINVSSREGIFESHTSSSAKRGKHVHTNMSKAALNMLTETEAEPAWRKKRIAMNTVDPGYMSAAPEYEDAFEGMRPIGWEDGAGRVLWPIAVAEMGERVVWGRFLKHYGAVEGEAASCSISLAKHWTDTRLPTARRAETQPSTMASFFEQLWESIFIAGPTPTLLIATNASFAALQVLLFVMLIATYSIHFVILSILCGGLWWSINWFATELRAAQAKEEEAKRIREARRGSKEKGDAGDDGEGMDTGDDTEVDTEVEQKQTLKPKPNPPRAPRPETQSTVFVEKPDGSEPDSPTQHSASAGRGGPTAASTTGATTSLAAPVEDALKRRKGMGESTGDISTDSEWDKLSEDSEDK</sequence>
<feature type="region of interest" description="Disordered" evidence="1">
    <location>
        <begin position="1246"/>
        <end position="1376"/>
    </location>
</feature>
<dbReference type="CDD" id="cd05233">
    <property type="entry name" value="SDR_c"/>
    <property type="match status" value="1"/>
</dbReference>
<proteinExistence type="predicted"/>
<dbReference type="GO" id="GO:0005789">
    <property type="term" value="C:endoplasmic reticulum membrane"/>
    <property type="evidence" value="ECO:0007669"/>
    <property type="project" value="TreeGrafter"/>
</dbReference>
<keyword evidence="2" id="KW-0812">Transmembrane</keyword>
<dbReference type="PANTHER" id="PTHR28251:SF1">
    <property type="entry name" value="V-TYPE ATPASE ASSEMBLY FACTOR PKR1"/>
    <property type="match status" value="1"/>
</dbReference>
<feature type="compositionally biased region" description="Acidic residues" evidence="1">
    <location>
        <begin position="1260"/>
        <end position="1277"/>
    </location>
</feature>
<dbReference type="GO" id="GO:0070072">
    <property type="term" value="P:vacuolar proton-transporting V-type ATPase complex assembly"/>
    <property type="evidence" value="ECO:0007669"/>
    <property type="project" value="InterPro"/>
</dbReference>
<evidence type="ECO:0000313" key="4">
    <source>
        <dbReference type="Proteomes" id="UP000596902"/>
    </source>
</evidence>
<dbReference type="Gene3D" id="3.40.50.720">
    <property type="entry name" value="NAD(P)-binding Rossmann-like Domain"/>
    <property type="match status" value="1"/>
</dbReference>
<feature type="compositionally biased region" description="Low complexity" evidence="1">
    <location>
        <begin position="1319"/>
        <end position="1341"/>
    </location>
</feature>
<evidence type="ECO:0000256" key="1">
    <source>
        <dbReference type="SAM" id="MobiDB-lite"/>
    </source>
</evidence>
<gene>
    <name evidence="3" type="ORF">GT037_000612</name>
</gene>
<keyword evidence="4" id="KW-1185">Reference proteome</keyword>
<reference evidence="3" key="1">
    <citation type="submission" date="2020-01" db="EMBL/GenBank/DDBJ databases">
        <authorList>
            <person name="Feng Z.H.Z."/>
        </authorList>
    </citation>
    <scope>NUCLEOTIDE SEQUENCE</scope>
    <source>
        <strain evidence="3">CBS107.38</strain>
    </source>
</reference>